<reference evidence="1" key="2">
    <citation type="journal article" date="2023" name="Microbiol Resour">
        <title>Decontamination and Annotation of the Draft Genome Sequence of the Oomycete Lagenidium giganteum ARSEF 373.</title>
        <authorList>
            <person name="Morgan W.R."/>
            <person name="Tartar A."/>
        </authorList>
    </citation>
    <scope>NUCLEOTIDE SEQUENCE</scope>
    <source>
        <strain evidence="1">ARSEF 373</strain>
    </source>
</reference>
<keyword evidence="2" id="KW-1185">Reference proteome</keyword>
<name>A0AAV2YNH1_9STRA</name>
<gene>
    <name evidence="1" type="ORF">N0F65_003642</name>
</gene>
<comment type="caution">
    <text evidence="1">The sequence shown here is derived from an EMBL/GenBank/DDBJ whole genome shotgun (WGS) entry which is preliminary data.</text>
</comment>
<proteinExistence type="predicted"/>
<sequence length="185" mass="20999">EAIRLAEHRWRTASVFLIGPDTISRDQRHDPLWAKICNDHDIIVRIVFIAWFGRQWGFHTAVVILCMAPSSDVTTPHCWSRASLGAMESRRCFDGCVIFADKGCTRKTHVKVPRRGELSDEESATMPVWHGIDKPWGGSFTSSIKSGRLRTLKRKCRLANACGGHLCCCCASRELQHMHRKWNPS</sequence>
<evidence type="ECO:0000313" key="2">
    <source>
        <dbReference type="Proteomes" id="UP001146120"/>
    </source>
</evidence>
<reference evidence="1" key="1">
    <citation type="submission" date="2022-11" db="EMBL/GenBank/DDBJ databases">
        <authorList>
            <person name="Morgan W.R."/>
            <person name="Tartar A."/>
        </authorList>
    </citation>
    <scope>NUCLEOTIDE SEQUENCE</scope>
    <source>
        <strain evidence="1">ARSEF 373</strain>
    </source>
</reference>
<evidence type="ECO:0000313" key="1">
    <source>
        <dbReference type="EMBL" id="DAZ95016.1"/>
    </source>
</evidence>
<dbReference type="Proteomes" id="UP001146120">
    <property type="component" value="Unassembled WGS sequence"/>
</dbReference>
<protein>
    <submittedName>
        <fullName evidence="1">Uncharacterized protein</fullName>
    </submittedName>
</protein>
<accession>A0AAV2YNH1</accession>
<organism evidence="1 2">
    <name type="scientific">Lagenidium giganteum</name>
    <dbReference type="NCBI Taxonomy" id="4803"/>
    <lineage>
        <taxon>Eukaryota</taxon>
        <taxon>Sar</taxon>
        <taxon>Stramenopiles</taxon>
        <taxon>Oomycota</taxon>
        <taxon>Peronosporomycetes</taxon>
        <taxon>Pythiales</taxon>
        <taxon>Pythiaceae</taxon>
    </lineage>
</organism>
<feature type="non-terminal residue" evidence="1">
    <location>
        <position position="1"/>
    </location>
</feature>
<dbReference type="EMBL" id="DAKRPA010000222">
    <property type="protein sequence ID" value="DAZ95016.1"/>
    <property type="molecule type" value="Genomic_DNA"/>
</dbReference>
<dbReference type="AlphaFoldDB" id="A0AAV2YNH1"/>